<dbReference type="STRING" id="1122180.Lokhon_00991"/>
<comment type="caution">
    <text evidence="2">The sequence shown here is derived from an EMBL/GenBank/DDBJ whole genome shotgun (WGS) entry which is preliminary data.</text>
</comment>
<feature type="chain" id="PRO_5001495906" description="DUF4864 domain-containing protein" evidence="1">
    <location>
        <begin position="23"/>
        <end position="136"/>
    </location>
</feature>
<evidence type="ECO:0008006" key="4">
    <source>
        <dbReference type="Google" id="ProtNLM"/>
    </source>
</evidence>
<dbReference type="Proteomes" id="UP000025047">
    <property type="component" value="Unassembled WGS sequence"/>
</dbReference>
<protein>
    <recommendedName>
        <fullName evidence="4">DUF4864 domain-containing protein</fullName>
    </recommendedName>
</protein>
<feature type="signal peptide" evidence="1">
    <location>
        <begin position="1"/>
        <end position="22"/>
    </location>
</feature>
<dbReference type="AlphaFoldDB" id="A0A017HD18"/>
<proteinExistence type="predicted"/>
<keyword evidence="3" id="KW-1185">Reference proteome</keyword>
<evidence type="ECO:0000313" key="2">
    <source>
        <dbReference type="EMBL" id="EYD72200.1"/>
    </source>
</evidence>
<evidence type="ECO:0000313" key="3">
    <source>
        <dbReference type="Proteomes" id="UP000025047"/>
    </source>
</evidence>
<accession>A0A017HD18</accession>
<dbReference type="HOGENOM" id="CLU_137911_1_1_5"/>
<gene>
    <name evidence="2" type="ORF">Lokhon_00991</name>
</gene>
<dbReference type="PATRIC" id="fig|1122180.6.peg.985"/>
<organism evidence="2 3">
    <name type="scientific">Limimaricola hongkongensis DSM 17492</name>
    <dbReference type="NCBI Taxonomy" id="1122180"/>
    <lineage>
        <taxon>Bacteria</taxon>
        <taxon>Pseudomonadati</taxon>
        <taxon>Pseudomonadota</taxon>
        <taxon>Alphaproteobacteria</taxon>
        <taxon>Rhodobacterales</taxon>
        <taxon>Paracoccaceae</taxon>
        <taxon>Limimaricola</taxon>
    </lineage>
</organism>
<keyword evidence="1" id="KW-0732">Signal</keyword>
<evidence type="ECO:0000256" key="1">
    <source>
        <dbReference type="SAM" id="SignalP"/>
    </source>
</evidence>
<dbReference type="InterPro" id="IPR032347">
    <property type="entry name" value="DUF4864"/>
</dbReference>
<name>A0A017HD18_9RHOB</name>
<reference evidence="2 3" key="1">
    <citation type="submission" date="2013-03" db="EMBL/GenBank/DDBJ databases">
        <authorList>
            <person name="Fiebig A."/>
            <person name="Goeker M."/>
            <person name="Klenk H.-P.P."/>
        </authorList>
    </citation>
    <scope>NUCLEOTIDE SEQUENCE [LARGE SCALE GENOMIC DNA]</scope>
    <source>
        <strain evidence="2 3">DSM 17492</strain>
    </source>
</reference>
<dbReference type="Pfam" id="PF16156">
    <property type="entry name" value="DUF4864"/>
    <property type="match status" value="1"/>
</dbReference>
<dbReference type="eggNOG" id="ENOG5032TNJ">
    <property type="taxonomic scope" value="Bacteria"/>
</dbReference>
<dbReference type="EMBL" id="APGJ01000004">
    <property type="protein sequence ID" value="EYD72200.1"/>
    <property type="molecule type" value="Genomic_DNA"/>
</dbReference>
<sequence length="136" mass="14993">MRMTAMALALAAMLPGAAVAQAKPDGAITAVIGDQLADFTARDLDGAFDHASRTIRRIFGSPENFGRMVERGYPMVWDHAEARYLDLREQGGVWWQRVLLRDARGVPHVLEYKMIETEDGWRIDGVALLAGPDLGV</sequence>
<dbReference type="OrthoDB" id="9130422at2"/>
<dbReference type="RefSeq" id="WP_017928140.1">
    <property type="nucleotide sequence ID" value="NZ_KK088650.1"/>
</dbReference>